<dbReference type="eggNOG" id="ENOG5032VDQ">
    <property type="taxonomic scope" value="Bacteria"/>
</dbReference>
<keyword evidence="3" id="KW-1185">Reference proteome</keyword>
<evidence type="ECO:0000313" key="3">
    <source>
        <dbReference type="Proteomes" id="UP000018850"/>
    </source>
</evidence>
<evidence type="ECO:0000256" key="1">
    <source>
        <dbReference type="SAM" id="Coils"/>
    </source>
</evidence>
<evidence type="ECO:0008006" key="4">
    <source>
        <dbReference type="Google" id="ProtNLM"/>
    </source>
</evidence>
<organism evidence="2 3">
    <name type="scientific">Zhouia amylolytica AD3</name>
    <dbReference type="NCBI Taxonomy" id="1286632"/>
    <lineage>
        <taxon>Bacteria</taxon>
        <taxon>Pseudomonadati</taxon>
        <taxon>Bacteroidota</taxon>
        <taxon>Flavobacteriia</taxon>
        <taxon>Flavobacteriales</taxon>
        <taxon>Flavobacteriaceae</taxon>
        <taxon>Zhouia</taxon>
    </lineage>
</organism>
<dbReference type="Proteomes" id="UP000018850">
    <property type="component" value="Unassembled WGS sequence"/>
</dbReference>
<reference evidence="3" key="1">
    <citation type="submission" date="2013-11" db="EMBL/GenBank/DDBJ databases">
        <title>Draft genome sequence from a member of Zhouia, isolated tidal flat.</title>
        <authorList>
            <person name="Jin H."/>
            <person name="Jeon C.O."/>
        </authorList>
    </citation>
    <scope>NUCLEOTIDE SEQUENCE [LARGE SCALE GENOMIC DNA]</scope>
    <source>
        <strain evidence="3">AD3</strain>
    </source>
</reference>
<protein>
    <recommendedName>
        <fullName evidence="4">Hemerythrin-like domain-containing protein</fullName>
    </recommendedName>
</protein>
<evidence type="ECO:0000313" key="2">
    <source>
        <dbReference type="EMBL" id="ETN94927.1"/>
    </source>
</evidence>
<comment type="caution">
    <text evidence="2">The sequence shown here is derived from an EMBL/GenBank/DDBJ whole genome shotgun (WGS) entry which is preliminary data.</text>
</comment>
<name>W2UNL6_9FLAO</name>
<gene>
    <name evidence="2" type="ORF">P278_20850</name>
</gene>
<dbReference type="EMBL" id="AYXY01000022">
    <property type="protein sequence ID" value="ETN94927.1"/>
    <property type="molecule type" value="Genomic_DNA"/>
</dbReference>
<feature type="coiled-coil region" evidence="1">
    <location>
        <begin position="15"/>
        <end position="42"/>
    </location>
</feature>
<dbReference type="AlphaFoldDB" id="W2UNL6"/>
<proteinExistence type="predicted"/>
<keyword evidence="1" id="KW-0175">Coiled coil</keyword>
<dbReference type="RefSeq" id="WP_038266204.1">
    <property type="nucleotide sequence ID" value="NZ_AYXY01000022.1"/>
</dbReference>
<accession>W2UNL6</accession>
<sequence length="146" mass="17401">MVLYSNPKYLEWKGVEEMHHDATRWMSELQFLENEHRFLEDLLGTYFLKLSSEKYYDEGKSIAQELSVIGDQIKPYIDEVRSHNNELEVLIDGVDQPFEEKEVKATHRMLQDKIVHFISQFNELKLKLYVVVQEIMKESKAKHLLK</sequence>
<reference evidence="2 3" key="2">
    <citation type="journal article" date="2016" name="Genome Announc.">
        <title>Draft Genome Sequence of Zhouia amylolytica AD3, Isolated from Tidal Flat Sediment.</title>
        <authorList>
            <person name="Jia B."/>
            <person name="Jin H.M."/>
            <person name="Lee H.J."/>
            <person name="Jeon C.O."/>
        </authorList>
    </citation>
    <scope>NUCLEOTIDE SEQUENCE [LARGE SCALE GENOMIC DNA]</scope>
    <source>
        <strain evidence="2 3">AD3</strain>
    </source>
</reference>